<dbReference type="PANTHER" id="PTHR43319:SF3">
    <property type="entry name" value="BETA-LACTAMASE-RELATED DOMAIN-CONTAINING PROTEIN"/>
    <property type="match status" value="1"/>
</dbReference>
<dbReference type="STRING" id="658218.SAMN05216562_0690"/>
<dbReference type="OrthoDB" id="5705574at2"/>
<evidence type="ECO:0000259" key="1">
    <source>
        <dbReference type="Pfam" id="PF00144"/>
    </source>
</evidence>
<evidence type="ECO:0000313" key="3">
    <source>
        <dbReference type="Proteomes" id="UP000198658"/>
    </source>
</evidence>
<gene>
    <name evidence="2" type="ORF">SAMN05216562_0690</name>
</gene>
<reference evidence="3" key="1">
    <citation type="submission" date="2016-10" db="EMBL/GenBank/DDBJ databases">
        <authorList>
            <person name="Varghese N."/>
            <person name="Submissions S."/>
        </authorList>
    </citation>
    <scope>NUCLEOTIDE SEQUENCE [LARGE SCALE GENOMIC DNA]</scope>
    <source>
        <strain evidence="3">CGMCC 1.10657</strain>
    </source>
</reference>
<dbReference type="InterPro" id="IPR052907">
    <property type="entry name" value="Beta-lactamase/esterase"/>
</dbReference>
<keyword evidence="3" id="KW-1185">Reference proteome</keyword>
<protein>
    <submittedName>
        <fullName evidence="2">CubicO group peptidase, beta-lactamase class C family</fullName>
    </submittedName>
</protein>
<organism evidence="2 3">
    <name type="scientific">Microbulbifer marinus</name>
    <dbReference type="NCBI Taxonomy" id="658218"/>
    <lineage>
        <taxon>Bacteria</taxon>
        <taxon>Pseudomonadati</taxon>
        <taxon>Pseudomonadota</taxon>
        <taxon>Gammaproteobacteria</taxon>
        <taxon>Cellvibrionales</taxon>
        <taxon>Microbulbiferaceae</taxon>
        <taxon>Microbulbifer</taxon>
    </lineage>
</organism>
<dbReference type="AlphaFoldDB" id="A0A1H3WCW3"/>
<dbReference type="SUPFAM" id="SSF56601">
    <property type="entry name" value="beta-lactamase/transpeptidase-like"/>
    <property type="match status" value="1"/>
</dbReference>
<dbReference type="InterPro" id="IPR012338">
    <property type="entry name" value="Beta-lactam/transpept-like"/>
</dbReference>
<name>A0A1H3WCW3_9GAMM</name>
<dbReference type="Pfam" id="PF00144">
    <property type="entry name" value="Beta-lactamase"/>
    <property type="match status" value="1"/>
</dbReference>
<dbReference type="Proteomes" id="UP000198658">
    <property type="component" value="Unassembled WGS sequence"/>
</dbReference>
<sequence length="381" mass="41179">MDLYGFCAPGFEPLYDTFATNFRECGDSGAAFAVRQHGELIVSLWAGRADRDDETPYTEDTLANVFSSSKGVLALLVIQQAAAGNLDLDRPVADYWPEFAAAGKDKITPRQLLCHRAGLVAFREKVADGLIYDWEGACDKVAATEPWWVPGSHQGYAPFLYGWSLGGLLERVSSTALPELYRQQLAQPLELDGGFGANGHRSSRIADVGPLKQPLPELRENAVGRAIKEDRKGPVAMAFTNPVSLMMGTNSAEWRGALIPAANGHFSARDLAAIYGDLASDKPAALPQELVEEARREQSHGRDAVLQAEVSFGCGFIRSGKSADLRFGGEQGFGHPGAGGSVGFADPERGVGFGYVTTRLGQSLFMDRRSVSLVEHLYRLL</sequence>
<accession>A0A1H3WCW3</accession>
<dbReference type="Gene3D" id="3.40.710.10">
    <property type="entry name" value="DD-peptidase/beta-lactamase superfamily"/>
    <property type="match status" value="1"/>
</dbReference>
<evidence type="ECO:0000313" key="2">
    <source>
        <dbReference type="EMBL" id="SDZ84098.1"/>
    </source>
</evidence>
<feature type="domain" description="Beta-lactamase-related" evidence="1">
    <location>
        <begin position="19"/>
        <end position="369"/>
    </location>
</feature>
<dbReference type="PANTHER" id="PTHR43319">
    <property type="entry name" value="BETA-LACTAMASE-RELATED"/>
    <property type="match status" value="1"/>
</dbReference>
<dbReference type="InterPro" id="IPR001466">
    <property type="entry name" value="Beta-lactam-related"/>
</dbReference>
<proteinExistence type="predicted"/>
<dbReference type="EMBL" id="FNQO01000001">
    <property type="protein sequence ID" value="SDZ84098.1"/>
    <property type="molecule type" value="Genomic_DNA"/>
</dbReference>